<dbReference type="InterPro" id="IPR041049">
    <property type="entry name" value="DUF5615"/>
</dbReference>
<dbReference type="EMBL" id="CP017146">
    <property type="protein sequence ID" value="QHO68883.1"/>
    <property type="molecule type" value="Genomic_DNA"/>
</dbReference>
<evidence type="ECO:0000313" key="3">
    <source>
        <dbReference type="Proteomes" id="UP000464507"/>
    </source>
</evidence>
<proteinExistence type="predicted"/>
<organism evidence="2 3">
    <name type="scientific">Marisediminicola antarctica</name>
    <dbReference type="NCBI Taxonomy" id="674079"/>
    <lineage>
        <taxon>Bacteria</taxon>
        <taxon>Bacillati</taxon>
        <taxon>Actinomycetota</taxon>
        <taxon>Actinomycetes</taxon>
        <taxon>Micrococcales</taxon>
        <taxon>Microbacteriaceae</taxon>
        <taxon>Marisediminicola</taxon>
    </lineage>
</organism>
<sequence>MRFLIDAQLPPALARRLTEHGHIAEHVTDIGLGDAADLTLWTYAIEQGAVLVTKDEDFRDMLLLRGSPPTVVWVRAGNARRHALLEWFDPFIERVVYLIESGNDLVELR</sequence>
<gene>
    <name evidence="2" type="ORF">BHD05_03725</name>
</gene>
<dbReference type="Proteomes" id="UP000464507">
    <property type="component" value="Chromosome"/>
</dbReference>
<keyword evidence="3" id="KW-1185">Reference proteome</keyword>
<reference evidence="2 3" key="1">
    <citation type="submission" date="2016-09" db="EMBL/GenBank/DDBJ databases">
        <title>Complete genome sequence of microbes from the polar regions.</title>
        <authorList>
            <person name="Liao L."/>
            <person name="Chen B."/>
        </authorList>
    </citation>
    <scope>NUCLEOTIDE SEQUENCE [LARGE SCALE GENOMIC DNA]</scope>
    <source>
        <strain evidence="2 3">ZS314</strain>
    </source>
</reference>
<dbReference type="Pfam" id="PF18480">
    <property type="entry name" value="DUF5615"/>
    <property type="match status" value="1"/>
</dbReference>
<dbReference type="RefSeq" id="WP_161885244.1">
    <property type="nucleotide sequence ID" value="NZ_CP017146.1"/>
</dbReference>
<evidence type="ECO:0000259" key="1">
    <source>
        <dbReference type="Pfam" id="PF18480"/>
    </source>
</evidence>
<evidence type="ECO:0000313" key="2">
    <source>
        <dbReference type="EMBL" id="QHO68883.1"/>
    </source>
</evidence>
<dbReference type="AlphaFoldDB" id="A0A7L5AEP8"/>
<accession>A0A7L5AEP8</accession>
<dbReference type="KEGG" id="mant:BHD05_03725"/>
<feature type="domain" description="DUF5615" evidence="1">
    <location>
        <begin position="1"/>
        <end position="95"/>
    </location>
</feature>
<dbReference type="OrthoDB" id="334367at2"/>
<protein>
    <recommendedName>
        <fullName evidence="1">DUF5615 domain-containing protein</fullName>
    </recommendedName>
</protein>
<name>A0A7L5AEP8_9MICO</name>